<gene>
    <name evidence="8" type="primary">rfbD</name>
    <name evidence="8" type="ORF">NHG85_16155</name>
</gene>
<evidence type="ECO:0000256" key="6">
    <source>
        <dbReference type="RuleBase" id="RU364082"/>
    </source>
</evidence>
<comment type="caution">
    <text evidence="8">The sequence shown here is derived from an EMBL/GenBank/DDBJ whole genome shotgun (WGS) entry which is preliminary data.</text>
</comment>
<sequence>MRILVLGRSGQVARELARLSGAGHEIRLMGRDAADLSRPEAAAEALRGVLLDFPAQAIINAAAWTGVDAAETQEAEALAVNGAAPAMLARIAAEAGLPFVHISTDYVFDGAGETPFAPDAPAAPLGAYGRTKREGEIGVAQVGNPAGWVVLRTSWVFSAHGANFVKTMLRLGAEREALRVVADQIGGPTPADAIARACMTIAEALAADPSKSGIHHFSGAPDASWADFAREIMAQADLPCRIEDIPSAEYPTPAPRPLNSRLDCQSTTTVFGLSRPDWRESLARVLTNPGARA</sequence>
<evidence type="ECO:0000313" key="9">
    <source>
        <dbReference type="Proteomes" id="UP001139477"/>
    </source>
</evidence>
<dbReference type="PANTHER" id="PTHR10491">
    <property type="entry name" value="DTDP-4-DEHYDRORHAMNOSE REDUCTASE"/>
    <property type="match status" value="1"/>
</dbReference>
<keyword evidence="6 8" id="KW-0560">Oxidoreductase</keyword>
<dbReference type="Gene3D" id="3.40.50.720">
    <property type="entry name" value="NAD(P)-binding Rossmann-like Domain"/>
    <property type="match status" value="1"/>
</dbReference>
<comment type="similarity">
    <text evidence="2 6">Belongs to the dTDP-4-dehydrorhamnose reductase family.</text>
</comment>
<dbReference type="Pfam" id="PF04321">
    <property type="entry name" value="RmlD_sub_bind"/>
    <property type="match status" value="1"/>
</dbReference>
<evidence type="ECO:0000313" key="8">
    <source>
        <dbReference type="EMBL" id="MCP1170036.1"/>
    </source>
</evidence>
<dbReference type="SUPFAM" id="SSF51735">
    <property type="entry name" value="NAD(P)-binding Rossmann-fold domains"/>
    <property type="match status" value="1"/>
</dbReference>
<dbReference type="NCBIfam" id="TIGR01214">
    <property type="entry name" value="rmlD"/>
    <property type="match status" value="1"/>
</dbReference>
<dbReference type="Proteomes" id="UP001139477">
    <property type="component" value="Unassembled WGS sequence"/>
</dbReference>
<reference evidence="8" key="1">
    <citation type="submission" date="2022-06" db="EMBL/GenBank/DDBJ databases">
        <title>Limimaricola sediminis sp. nov., isolated from an intertidal sediment.</title>
        <authorList>
            <person name="Shao X."/>
        </authorList>
    </citation>
    <scope>NUCLEOTIDE SEQUENCE</scope>
    <source>
        <strain evidence="8">ASW11-118</strain>
    </source>
</reference>
<dbReference type="EMBL" id="JAMYXC010000259">
    <property type="protein sequence ID" value="MCP1170036.1"/>
    <property type="molecule type" value="Genomic_DNA"/>
</dbReference>
<evidence type="ECO:0000256" key="3">
    <source>
        <dbReference type="ARBA" id="ARBA00012929"/>
    </source>
</evidence>
<accession>A0A9X2FQZ2</accession>
<dbReference type="AlphaFoldDB" id="A0A9X2FQZ2"/>
<comment type="cofactor">
    <cofactor evidence="6">
        <name>Mg(2+)</name>
        <dbReference type="ChEBI" id="CHEBI:18420"/>
    </cofactor>
    <text evidence="6">Binds 1 Mg(2+) ion per monomer.</text>
</comment>
<comment type="pathway">
    <text evidence="1 6">Carbohydrate biosynthesis; dTDP-L-rhamnose biosynthesis.</text>
</comment>
<keyword evidence="6" id="KW-0521">NADP</keyword>
<protein>
    <recommendedName>
        <fullName evidence="4 6">dTDP-4-dehydrorhamnose reductase</fullName>
        <ecNumber evidence="3 6">1.1.1.133</ecNumber>
    </recommendedName>
</protein>
<evidence type="ECO:0000256" key="5">
    <source>
        <dbReference type="ARBA" id="ARBA00048200"/>
    </source>
</evidence>
<dbReference type="RefSeq" id="WP_253334270.1">
    <property type="nucleotide sequence ID" value="NZ_JAMYXC010000259.1"/>
</dbReference>
<dbReference type="GO" id="GO:0008831">
    <property type="term" value="F:dTDP-4-dehydrorhamnose reductase activity"/>
    <property type="evidence" value="ECO:0007669"/>
    <property type="project" value="UniProtKB-EC"/>
</dbReference>
<dbReference type="InterPro" id="IPR005913">
    <property type="entry name" value="dTDP_dehydrorham_reduct"/>
</dbReference>
<comment type="function">
    <text evidence="6">Catalyzes the reduction of dTDP-6-deoxy-L-lyxo-4-hexulose to yield dTDP-L-rhamnose.</text>
</comment>
<dbReference type="EC" id="1.1.1.133" evidence="3 6"/>
<proteinExistence type="inferred from homology"/>
<dbReference type="Gene3D" id="3.90.25.10">
    <property type="entry name" value="UDP-galactose 4-epimerase, domain 1"/>
    <property type="match status" value="1"/>
</dbReference>
<name>A0A9X2FQZ2_9RHOB</name>
<dbReference type="InterPro" id="IPR036291">
    <property type="entry name" value="NAD(P)-bd_dom_sf"/>
</dbReference>
<dbReference type="CDD" id="cd05254">
    <property type="entry name" value="dTDP_HR_like_SDR_e"/>
    <property type="match status" value="1"/>
</dbReference>
<organism evidence="8 9">
    <name type="scientific">Limimaricola litoreus</name>
    <dbReference type="NCBI Taxonomy" id="2955316"/>
    <lineage>
        <taxon>Bacteria</taxon>
        <taxon>Pseudomonadati</taxon>
        <taxon>Pseudomonadota</taxon>
        <taxon>Alphaproteobacteria</taxon>
        <taxon>Rhodobacterales</taxon>
        <taxon>Paracoccaceae</taxon>
        <taxon>Limimaricola</taxon>
    </lineage>
</organism>
<evidence type="ECO:0000256" key="4">
    <source>
        <dbReference type="ARBA" id="ARBA00017099"/>
    </source>
</evidence>
<evidence type="ECO:0000256" key="1">
    <source>
        <dbReference type="ARBA" id="ARBA00004781"/>
    </source>
</evidence>
<evidence type="ECO:0000259" key="7">
    <source>
        <dbReference type="Pfam" id="PF04321"/>
    </source>
</evidence>
<dbReference type="PANTHER" id="PTHR10491:SF4">
    <property type="entry name" value="METHIONINE ADENOSYLTRANSFERASE 2 SUBUNIT BETA"/>
    <property type="match status" value="1"/>
</dbReference>
<comment type="catalytic activity">
    <reaction evidence="5 6">
        <text>dTDP-beta-L-rhamnose + NADP(+) = dTDP-4-dehydro-beta-L-rhamnose + NADPH + H(+)</text>
        <dbReference type="Rhea" id="RHEA:21796"/>
        <dbReference type="ChEBI" id="CHEBI:15378"/>
        <dbReference type="ChEBI" id="CHEBI:57510"/>
        <dbReference type="ChEBI" id="CHEBI:57783"/>
        <dbReference type="ChEBI" id="CHEBI:58349"/>
        <dbReference type="ChEBI" id="CHEBI:62830"/>
        <dbReference type="EC" id="1.1.1.133"/>
    </reaction>
</comment>
<feature type="domain" description="RmlD-like substrate binding" evidence="7">
    <location>
        <begin position="1"/>
        <end position="287"/>
    </location>
</feature>
<dbReference type="InterPro" id="IPR029903">
    <property type="entry name" value="RmlD-like-bd"/>
</dbReference>
<keyword evidence="9" id="KW-1185">Reference proteome</keyword>
<evidence type="ECO:0000256" key="2">
    <source>
        <dbReference type="ARBA" id="ARBA00010944"/>
    </source>
</evidence>